<protein>
    <recommendedName>
        <fullName evidence="3">Bacteriocin-type signal sequence-containing protein</fullName>
    </recommendedName>
</protein>
<proteinExistence type="predicted"/>
<name>A0A1N7JRK4_9FLAO</name>
<evidence type="ECO:0000313" key="1">
    <source>
        <dbReference type="EMBL" id="SIS51866.1"/>
    </source>
</evidence>
<sequence>MKNLKKLSKRDLKTIVAGSAPTCDLDYKACVMGSDANGAPIWDCVPPSYPC</sequence>
<organism evidence="1 2">
    <name type="scientific">Chryseobacterium shigense</name>
    <dbReference type="NCBI Taxonomy" id="297244"/>
    <lineage>
        <taxon>Bacteria</taxon>
        <taxon>Pseudomonadati</taxon>
        <taxon>Bacteroidota</taxon>
        <taxon>Flavobacteriia</taxon>
        <taxon>Flavobacteriales</taxon>
        <taxon>Weeksellaceae</taxon>
        <taxon>Chryseobacterium group</taxon>
        <taxon>Chryseobacterium</taxon>
    </lineage>
</organism>
<dbReference type="InterPro" id="IPR058074">
    <property type="entry name" value="Bacteriocin-like"/>
</dbReference>
<dbReference type="NCBIfam" id="NF047798">
    <property type="entry name" value="leader_Chryseo"/>
    <property type="match status" value="1"/>
</dbReference>
<keyword evidence="2" id="KW-1185">Reference proteome</keyword>
<evidence type="ECO:0000313" key="2">
    <source>
        <dbReference type="Proteomes" id="UP000186373"/>
    </source>
</evidence>
<gene>
    <name evidence="1" type="ORF">SAMN05421639_107118</name>
</gene>
<dbReference type="EMBL" id="FTNY01000007">
    <property type="protein sequence ID" value="SIS51866.1"/>
    <property type="molecule type" value="Genomic_DNA"/>
</dbReference>
<accession>A0A1N7JRK4</accession>
<reference evidence="2" key="1">
    <citation type="submission" date="2017-01" db="EMBL/GenBank/DDBJ databases">
        <authorList>
            <person name="Varghese N."/>
            <person name="Submissions S."/>
        </authorList>
    </citation>
    <scope>NUCLEOTIDE SEQUENCE [LARGE SCALE GENOMIC DNA]</scope>
    <source>
        <strain evidence="2">DSM 17126</strain>
    </source>
</reference>
<dbReference type="AlphaFoldDB" id="A0A1N7JRK4"/>
<evidence type="ECO:0008006" key="3">
    <source>
        <dbReference type="Google" id="ProtNLM"/>
    </source>
</evidence>
<dbReference type="Proteomes" id="UP000186373">
    <property type="component" value="Unassembled WGS sequence"/>
</dbReference>
<dbReference type="RefSeq" id="WP_165789190.1">
    <property type="nucleotide sequence ID" value="NZ_FTNY01000007.1"/>
</dbReference>